<dbReference type="PANTHER" id="PTHR45630">
    <property type="entry name" value="CATION-TRANSPORTING ATPASE-RELATED"/>
    <property type="match status" value="1"/>
</dbReference>
<evidence type="ECO:0000256" key="10">
    <source>
        <dbReference type="ARBA" id="ARBA00023136"/>
    </source>
</evidence>
<dbReference type="SFLD" id="SFLDS00003">
    <property type="entry name" value="Haloacid_Dehalogenase"/>
    <property type="match status" value="1"/>
</dbReference>
<keyword evidence="6" id="KW-0067">ATP-binding</keyword>
<dbReference type="SFLD" id="SFLDF00027">
    <property type="entry name" value="p-type_atpase"/>
    <property type="match status" value="1"/>
</dbReference>
<feature type="transmembrane region" description="Helical" evidence="12">
    <location>
        <begin position="274"/>
        <end position="293"/>
    </location>
</feature>
<feature type="transmembrane region" description="Helical" evidence="12">
    <location>
        <begin position="230"/>
        <end position="254"/>
    </location>
</feature>
<feature type="domain" description="P-type ATPase A" evidence="14">
    <location>
        <begin position="504"/>
        <end position="609"/>
    </location>
</feature>
<dbReference type="InterPro" id="IPR036412">
    <property type="entry name" value="HAD-like_sf"/>
</dbReference>
<dbReference type="Pfam" id="PF00122">
    <property type="entry name" value="E1-E2_ATPase"/>
    <property type="match status" value="1"/>
</dbReference>
<evidence type="ECO:0000256" key="3">
    <source>
        <dbReference type="ARBA" id="ARBA00022692"/>
    </source>
</evidence>
<dbReference type="PROSITE" id="PS01229">
    <property type="entry name" value="COF_2"/>
    <property type="match status" value="1"/>
</dbReference>
<dbReference type="SUPFAM" id="SSF81653">
    <property type="entry name" value="Calcium ATPase, transduction domain A"/>
    <property type="match status" value="1"/>
</dbReference>
<feature type="transmembrane region" description="Helical" evidence="12">
    <location>
        <begin position="468"/>
        <end position="485"/>
    </location>
</feature>
<evidence type="ECO:0000256" key="12">
    <source>
        <dbReference type="SAM" id="Phobius"/>
    </source>
</evidence>
<dbReference type="InterPro" id="IPR044492">
    <property type="entry name" value="P_typ_ATPase_HD_dom"/>
</dbReference>
<dbReference type="PROSITE" id="PS00154">
    <property type="entry name" value="ATPASE_E1_E2"/>
    <property type="match status" value="1"/>
</dbReference>
<comment type="subcellular location">
    <subcellularLocation>
        <location evidence="1">Membrane</location>
        <topology evidence="1">Multi-pass membrane protein</topology>
    </subcellularLocation>
</comment>
<feature type="region of interest" description="Disordered" evidence="11">
    <location>
        <begin position="1366"/>
        <end position="1385"/>
    </location>
</feature>
<dbReference type="SFLD" id="SFLDG00002">
    <property type="entry name" value="C1.7:_P-type_atpase_like"/>
    <property type="match status" value="1"/>
</dbReference>
<feature type="transmembrane region" description="Helical" evidence="12">
    <location>
        <begin position="1174"/>
        <end position="1196"/>
    </location>
</feature>
<evidence type="ECO:0000256" key="7">
    <source>
        <dbReference type="ARBA" id="ARBA00022842"/>
    </source>
</evidence>
<evidence type="ECO:0008006" key="18">
    <source>
        <dbReference type="Google" id="ProtNLM"/>
    </source>
</evidence>
<dbReference type="InterPro" id="IPR001757">
    <property type="entry name" value="P_typ_ATPase"/>
</dbReference>
<dbReference type="InterPro" id="IPR008250">
    <property type="entry name" value="ATPase_P-typ_transduc_dom_A_sf"/>
</dbReference>
<evidence type="ECO:0000256" key="13">
    <source>
        <dbReference type="SAM" id="SignalP"/>
    </source>
</evidence>
<dbReference type="NCBIfam" id="TIGR01494">
    <property type="entry name" value="ATPase_P-type"/>
    <property type="match status" value="2"/>
</dbReference>
<dbReference type="PANTHER" id="PTHR45630:SF11">
    <property type="entry name" value="CATION-TRANSPORTING P-TYPE ATPASE N-TERMINAL DOMAIN-CONTAINING PROTEIN"/>
    <property type="match status" value="1"/>
</dbReference>
<dbReference type="GO" id="GO:0016020">
    <property type="term" value="C:membrane"/>
    <property type="evidence" value="ECO:0007669"/>
    <property type="project" value="UniProtKB-SubCell"/>
</dbReference>
<evidence type="ECO:0000313" key="17">
    <source>
        <dbReference type="Proteomes" id="UP001209540"/>
    </source>
</evidence>
<keyword evidence="3 12" id="KW-0812">Transmembrane</keyword>
<dbReference type="GO" id="GO:0046872">
    <property type="term" value="F:metal ion binding"/>
    <property type="evidence" value="ECO:0007669"/>
    <property type="project" value="UniProtKB-KW"/>
</dbReference>
<evidence type="ECO:0000256" key="6">
    <source>
        <dbReference type="ARBA" id="ARBA00022840"/>
    </source>
</evidence>
<evidence type="ECO:0000256" key="9">
    <source>
        <dbReference type="ARBA" id="ARBA00022989"/>
    </source>
</evidence>
<dbReference type="InterPro" id="IPR023298">
    <property type="entry name" value="ATPase_P-typ_TM_dom_sf"/>
</dbReference>
<sequence length="1385" mass="155373">MKTFAYLSLALPTFLLLSLTLISDGVHAIPRFNQINHEYFNGTTCPSITRYNVPCPVLCVADPIQDCPSSINPQTCPYPLCPDGSCQSQCHSSTNICQCPSVKQAQPFKACSAAGQFTVDIHHYDASKAEQQIQLACAAALNQTSSYPTWTELLQSDGPKNAVWNVCKAPASVKFPTQAPTFLSYLFIYLAFYGFLALWLIYKTAREKTAPAPTYNNEGERFTGYGNDIFGIWMAIYTGIVSLGWMVFLLVICLDYYGYVTGIQYALFYGSYDLSSKAFCVCWFLATSWYLVINVTRSRLRNFFRIRRPLIKAQYIQVEQPRQVQRLDNVVDDDMDIHGGRKKGRILMDRVHSFEIKAKKCLGLNSNVITVPVQRGSAFRYFDYHSARYVYQPEKDVFEHVVPDIEFSQEGLSSKEAMDRLERVGPNFIQVHVPSFFYALWEELTGFFYIYQLMILWCYFYLSYWQIGVADTAVILLAAIIKVIVRLRSEKRVKSMAEYVGVCDVLRDGEWVRDLSSSDLIPGDVIRVNSQQLVPVDAVLLKGDIVTDESSLTGEPLPIRKFPARDASLWDEKIHRLFAGTMVKQATPDSIALVMATRTNTDKGQLVQKILFPQPVSFIFNEQLKLVFAMLLCWALVLLGIGSWWLGGTGMTAWFYGTTCAAQVMNPLLPAILVVGQSVAGGRLKKKGIYSVDLPRILMAGKVRVFCFDKTGTLTNQGLEYNGVHPVVQRQSNPPQLDELKPQYQDLASDVQNEELLRMGLASCHSVTVLDDQYIGNPVDIVMFEATGATLNLADETVQLCPSRPGEKAKQLQVIQRFEFQHARASMSVAALDPETGNIHVFVKGSFERLGEISANTPPSYDQHASKLARNGCYVLAMAHRNLGDQISQETVRNWTRDELESDVSLLGLVLFKNMLKPDTTEAIAELKQGDIQTVMITGDNALTGVSIAQACGMLPNNKPVLLADVRDKDGEIIWIDTETNSLHVSEKLETFDHVELAMTGNAFRSMLEKDPDQLRQLLFSITVFARMTPIDKMICIELFMEKAITAMCGDGGNDCGALRAAHVGIAMSEAEASVVSPFSTPSRTVKSCVELVIQGRSALATSFASYKYLIMYGETMATAKLCTFYYTTSFSIWIFILIDAFITLFCAFAVTQSKAAKKLSPQRPTARILGPEVLASVLGQLIINALFLVGAYIMLYTHDDFFRCNEWDARSVDNSKWWLLGDNYESEVLTFVVLFQFVNAALIFNYGYLFRARWYRNYLLLGVCAVFITIVSYWELADPNKFGCAVRLNCGNPDVLESLGYPSPDIHIEPYNNPSGHNVLPKYFRYRLWGYSIGNMAATHAWELLVVLGPVRDWLRKRNPRKKSLKDTSGLRYTITPTTTTTTT</sequence>
<comment type="caution">
    <text evidence="16">The sequence shown here is derived from an EMBL/GenBank/DDBJ whole genome shotgun (WGS) entry which is preliminary data.</text>
</comment>
<accession>A0AAD5PAW7</accession>
<dbReference type="Proteomes" id="UP001209540">
    <property type="component" value="Unassembled WGS sequence"/>
</dbReference>
<keyword evidence="5" id="KW-0547">Nucleotide-binding</keyword>
<feature type="transmembrane region" description="Helical" evidence="12">
    <location>
        <begin position="1329"/>
        <end position="1352"/>
    </location>
</feature>
<reference evidence="16" key="2">
    <citation type="submission" date="2023-02" db="EMBL/GenBank/DDBJ databases">
        <authorList>
            <consortium name="DOE Joint Genome Institute"/>
            <person name="Mondo S.J."/>
            <person name="Chang Y."/>
            <person name="Wang Y."/>
            <person name="Ahrendt S."/>
            <person name="Andreopoulos W."/>
            <person name="Barry K."/>
            <person name="Beard J."/>
            <person name="Benny G.L."/>
            <person name="Blankenship S."/>
            <person name="Bonito G."/>
            <person name="Cuomo C."/>
            <person name="Desiro A."/>
            <person name="Gervers K.A."/>
            <person name="Hundley H."/>
            <person name="Kuo A."/>
            <person name="LaButti K."/>
            <person name="Lang B.F."/>
            <person name="Lipzen A."/>
            <person name="O'Donnell K."/>
            <person name="Pangilinan J."/>
            <person name="Reynolds N."/>
            <person name="Sandor L."/>
            <person name="Smith M.W."/>
            <person name="Tsang A."/>
            <person name="Grigoriev I.V."/>
            <person name="Stajich J.E."/>
            <person name="Spatafora J.W."/>
        </authorList>
    </citation>
    <scope>NUCLEOTIDE SEQUENCE</scope>
    <source>
        <strain evidence="16">RSA 2281</strain>
    </source>
</reference>
<feature type="chain" id="PRO_5042196559" description="Cation-transporting P-type ATPase N-terminal domain-containing protein" evidence="13">
    <location>
        <begin position="29"/>
        <end position="1385"/>
    </location>
</feature>
<dbReference type="GO" id="GO:0005524">
    <property type="term" value="F:ATP binding"/>
    <property type="evidence" value="ECO:0007669"/>
    <property type="project" value="UniProtKB-KW"/>
</dbReference>
<comment type="similarity">
    <text evidence="2">Belongs to the cation transport ATPase (P-type) (TC 3.A.3) family. Type V subfamily.</text>
</comment>
<dbReference type="InterPro" id="IPR059000">
    <property type="entry name" value="ATPase_P-type_domA"/>
</dbReference>
<feature type="transmembrane region" description="Helical" evidence="12">
    <location>
        <begin position="444"/>
        <end position="462"/>
    </location>
</feature>
<organism evidence="16 17">
    <name type="scientific">Phascolomyces articulosus</name>
    <dbReference type="NCBI Taxonomy" id="60185"/>
    <lineage>
        <taxon>Eukaryota</taxon>
        <taxon>Fungi</taxon>
        <taxon>Fungi incertae sedis</taxon>
        <taxon>Mucoromycota</taxon>
        <taxon>Mucoromycotina</taxon>
        <taxon>Mucoromycetes</taxon>
        <taxon>Mucorales</taxon>
        <taxon>Lichtheimiaceae</taxon>
        <taxon>Phascolomyces</taxon>
    </lineage>
</organism>
<evidence type="ECO:0000313" key="16">
    <source>
        <dbReference type="EMBL" id="KAI9253462.1"/>
    </source>
</evidence>
<dbReference type="PRINTS" id="PR00119">
    <property type="entry name" value="CATATPASE"/>
</dbReference>
<feature type="transmembrane region" description="Helical" evidence="12">
    <location>
        <begin position="1258"/>
        <end position="1275"/>
    </location>
</feature>
<dbReference type="GO" id="GO:0019829">
    <property type="term" value="F:ATPase-coupled monoatomic cation transmembrane transporter activity"/>
    <property type="evidence" value="ECO:0007669"/>
    <property type="project" value="TreeGrafter"/>
</dbReference>
<dbReference type="SUPFAM" id="SSF81665">
    <property type="entry name" value="Calcium ATPase, transmembrane domain M"/>
    <property type="match status" value="1"/>
</dbReference>
<dbReference type="Pfam" id="PF00690">
    <property type="entry name" value="Cation_ATPase_N"/>
    <property type="match status" value="1"/>
</dbReference>
<dbReference type="InterPro" id="IPR018303">
    <property type="entry name" value="ATPase_P-typ_P_site"/>
</dbReference>
<evidence type="ECO:0000256" key="2">
    <source>
        <dbReference type="ARBA" id="ARBA00006000"/>
    </source>
</evidence>
<keyword evidence="10 12" id="KW-0472">Membrane</keyword>
<feature type="domain" description="Cation-transporting P-type ATPase N-terminal" evidence="15">
    <location>
        <begin position="408"/>
        <end position="454"/>
    </location>
</feature>
<evidence type="ECO:0000256" key="8">
    <source>
        <dbReference type="ARBA" id="ARBA00022967"/>
    </source>
</evidence>
<feature type="transmembrane region" description="Helical" evidence="12">
    <location>
        <begin position="1133"/>
        <end position="1153"/>
    </location>
</feature>
<dbReference type="Gene3D" id="2.70.150.10">
    <property type="entry name" value="Calcium-transporting ATPase, cytoplasmic transduction domain A"/>
    <property type="match status" value="1"/>
</dbReference>
<feature type="transmembrane region" description="Helical" evidence="12">
    <location>
        <begin position="182"/>
        <end position="202"/>
    </location>
</feature>
<protein>
    <recommendedName>
        <fullName evidence="18">Cation-transporting P-type ATPase N-terminal domain-containing protein</fullName>
    </recommendedName>
</protein>
<dbReference type="GO" id="GO:0016887">
    <property type="term" value="F:ATP hydrolysis activity"/>
    <property type="evidence" value="ECO:0007669"/>
    <property type="project" value="InterPro"/>
</dbReference>
<name>A0AAD5PAW7_9FUNG</name>
<reference evidence="16" key="1">
    <citation type="journal article" date="2022" name="IScience">
        <title>Evolution of zygomycete secretomes and the origins of terrestrial fungal ecologies.</title>
        <authorList>
            <person name="Chang Y."/>
            <person name="Wang Y."/>
            <person name="Mondo S."/>
            <person name="Ahrendt S."/>
            <person name="Andreopoulos W."/>
            <person name="Barry K."/>
            <person name="Beard J."/>
            <person name="Benny G.L."/>
            <person name="Blankenship S."/>
            <person name="Bonito G."/>
            <person name="Cuomo C."/>
            <person name="Desiro A."/>
            <person name="Gervers K.A."/>
            <person name="Hundley H."/>
            <person name="Kuo A."/>
            <person name="LaButti K."/>
            <person name="Lang B.F."/>
            <person name="Lipzen A."/>
            <person name="O'Donnell K."/>
            <person name="Pangilinan J."/>
            <person name="Reynolds N."/>
            <person name="Sandor L."/>
            <person name="Smith M.E."/>
            <person name="Tsang A."/>
            <person name="Grigoriev I.V."/>
            <person name="Stajich J.E."/>
            <person name="Spatafora J.W."/>
        </authorList>
    </citation>
    <scope>NUCLEOTIDE SEQUENCE</scope>
    <source>
        <strain evidence="16">RSA 2281</strain>
    </source>
</reference>
<dbReference type="InterPro" id="IPR004014">
    <property type="entry name" value="ATPase_P-typ_cation-transptr_N"/>
</dbReference>
<evidence type="ECO:0000256" key="1">
    <source>
        <dbReference type="ARBA" id="ARBA00004141"/>
    </source>
</evidence>
<dbReference type="SUPFAM" id="SSF56784">
    <property type="entry name" value="HAD-like"/>
    <property type="match status" value="1"/>
</dbReference>
<feature type="transmembrane region" description="Helical" evidence="12">
    <location>
        <begin position="626"/>
        <end position="647"/>
    </location>
</feature>
<keyword evidence="4" id="KW-0479">Metal-binding</keyword>
<gene>
    <name evidence="16" type="ORF">BDA99DRAFT_540711</name>
</gene>
<keyword evidence="8" id="KW-1278">Translocase</keyword>
<evidence type="ECO:0000256" key="11">
    <source>
        <dbReference type="SAM" id="MobiDB-lite"/>
    </source>
</evidence>
<dbReference type="InterPro" id="IPR006544">
    <property type="entry name" value="P-type_TPase_V"/>
</dbReference>
<feature type="signal peptide" evidence="13">
    <location>
        <begin position="1"/>
        <end position="28"/>
    </location>
</feature>
<dbReference type="InterPro" id="IPR023214">
    <property type="entry name" value="HAD_sf"/>
</dbReference>
<keyword evidence="17" id="KW-1185">Reference proteome</keyword>
<proteinExistence type="inferred from homology"/>
<dbReference type="GO" id="GO:0140358">
    <property type="term" value="F:P-type transmembrane transporter activity"/>
    <property type="evidence" value="ECO:0007669"/>
    <property type="project" value="InterPro"/>
</dbReference>
<feature type="compositionally biased region" description="Low complexity" evidence="11">
    <location>
        <begin position="1375"/>
        <end position="1385"/>
    </location>
</feature>
<evidence type="ECO:0000259" key="15">
    <source>
        <dbReference type="Pfam" id="PF00690"/>
    </source>
</evidence>
<dbReference type="EMBL" id="JAIXMP010000026">
    <property type="protein sequence ID" value="KAI9253462.1"/>
    <property type="molecule type" value="Genomic_DNA"/>
</dbReference>
<keyword evidence="9 12" id="KW-1133">Transmembrane helix</keyword>
<feature type="transmembrane region" description="Helical" evidence="12">
    <location>
        <begin position="1229"/>
        <end position="1251"/>
    </location>
</feature>
<evidence type="ECO:0000256" key="5">
    <source>
        <dbReference type="ARBA" id="ARBA00022741"/>
    </source>
</evidence>
<keyword evidence="7" id="KW-0460">Magnesium</keyword>
<dbReference type="InterPro" id="IPR023299">
    <property type="entry name" value="ATPase_P-typ_cyto_dom_N"/>
</dbReference>
<dbReference type="SUPFAM" id="SSF81660">
    <property type="entry name" value="Metal cation-transporting ATPase, ATP-binding domain N"/>
    <property type="match status" value="1"/>
</dbReference>
<dbReference type="Gene3D" id="3.40.50.1000">
    <property type="entry name" value="HAD superfamily/HAD-like"/>
    <property type="match status" value="1"/>
</dbReference>
<keyword evidence="13" id="KW-0732">Signal</keyword>
<evidence type="ECO:0000256" key="4">
    <source>
        <dbReference type="ARBA" id="ARBA00022723"/>
    </source>
</evidence>
<dbReference type="Gene3D" id="3.40.1110.10">
    <property type="entry name" value="Calcium-transporting ATPase, cytoplasmic domain N"/>
    <property type="match status" value="1"/>
</dbReference>
<evidence type="ECO:0000259" key="14">
    <source>
        <dbReference type="Pfam" id="PF00122"/>
    </source>
</evidence>